<dbReference type="RefSeq" id="WP_029581357.1">
    <property type="nucleotide sequence ID" value="NZ_CP012076.1"/>
</dbReference>
<organism evidence="1 2">
    <name type="scientific">Bordetella hinzii</name>
    <dbReference type="NCBI Taxonomy" id="103855"/>
    <lineage>
        <taxon>Bacteria</taxon>
        <taxon>Pseudomonadati</taxon>
        <taxon>Pseudomonadota</taxon>
        <taxon>Betaproteobacteria</taxon>
        <taxon>Burkholderiales</taxon>
        <taxon>Alcaligenaceae</taxon>
        <taxon>Bordetella</taxon>
    </lineage>
</organism>
<dbReference type="InterPro" id="IPR036390">
    <property type="entry name" value="WH_DNA-bd_sf"/>
</dbReference>
<evidence type="ECO:0000313" key="1">
    <source>
        <dbReference type="EMBL" id="AZW17622.1"/>
    </source>
</evidence>
<dbReference type="Proteomes" id="UP000282741">
    <property type="component" value="Chromosome"/>
</dbReference>
<dbReference type="PANTHER" id="PTHR33221:SF15">
    <property type="entry name" value="HTH-TYPE TRANSCRIPTIONAL REGULATOR YWGB-RELATED"/>
    <property type="match status" value="1"/>
</dbReference>
<dbReference type="AlphaFoldDB" id="A0AAN1VGJ2"/>
<dbReference type="Gene3D" id="1.10.10.10">
    <property type="entry name" value="Winged helix-like DNA-binding domain superfamily/Winged helix DNA-binding domain"/>
    <property type="match status" value="1"/>
</dbReference>
<dbReference type="EMBL" id="CP024172">
    <property type="protein sequence ID" value="AZW17622.1"/>
    <property type="molecule type" value="Genomic_DNA"/>
</dbReference>
<dbReference type="GO" id="GO:0005829">
    <property type="term" value="C:cytosol"/>
    <property type="evidence" value="ECO:0007669"/>
    <property type="project" value="TreeGrafter"/>
</dbReference>
<accession>A0AAN1VGJ2</accession>
<evidence type="ECO:0000313" key="2">
    <source>
        <dbReference type="Proteomes" id="UP000282741"/>
    </source>
</evidence>
<dbReference type="KEGG" id="bhz:ACR54_03649"/>
<dbReference type="SUPFAM" id="SSF46785">
    <property type="entry name" value="Winged helix' DNA-binding domain"/>
    <property type="match status" value="1"/>
</dbReference>
<sequence length="148" mass="16217">MRTDSRLSRVLHVLLHMSRDDPPMTSERIAAMLGTHAAVVRRTLAGLRKAGYVRSEKGHRGGWSLACDLAQVSLYDIYQAVGIERLYAIGLDQNNPDCAVEHAVNAALADALADAEALLVKRLRAVTLADLARDFGQRMQAFPQGLDH</sequence>
<proteinExistence type="predicted"/>
<gene>
    <name evidence="1" type="ORF">CS347_13025</name>
</gene>
<dbReference type="PROSITE" id="PS51197">
    <property type="entry name" value="HTH_RRF2_2"/>
    <property type="match status" value="1"/>
</dbReference>
<protein>
    <submittedName>
        <fullName evidence="1">Transcriptional regulator</fullName>
    </submittedName>
</protein>
<dbReference type="InterPro" id="IPR000944">
    <property type="entry name" value="Tscrpt_reg_Rrf2"/>
</dbReference>
<name>A0AAN1VGJ2_9BORD</name>
<dbReference type="GO" id="GO:0003700">
    <property type="term" value="F:DNA-binding transcription factor activity"/>
    <property type="evidence" value="ECO:0007669"/>
    <property type="project" value="TreeGrafter"/>
</dbReference>
<dbReference type="PANTHER" id="PTHR33221">
    <property type="entry name" value="WINGED HELIX-TURN-HELIX TRANSCRIPTIONAL REGULATOR, RRF2 FAMILY"/>
    <property type="match status" value="1"/>
</dbReference>
<dbReference type="InterPro" id="IPR036388">
    <property type="entry name" value="WH-like_DNA-bd_sf"/>
</dbReference>
<reference evidence="2" key="1">
    <citation type="submission" date="2017-10" db="EMBL/GenBank/DDBJ databases">
        <title>Whole genome sequencing of various Bordetella species.</title>
        <authorList>
            <person name="Weigand M.R."/>
            <person name="Loparev V."/>
            <person name="Peng Y."/>
            <person name="Bowden K.E."/>
            <person name="Tondella M.L."/>
            <person name="Williams M.M."/>
        </authorList>
    </citation>
    <scope>NUCLEOTIDE SEQUENCE [LARGE SCALE GENOMIC DNA]</scope>
    <source>
        <strain evidence="2">H720</strain>
    </source>
</reference>
<dbReference type="GeneID" id="92995044"/>
<dbReference type="Pfam" id="PF02082">
    <property type="entry name" value="Rrf2"/>
    <property type="match status" value="1"/>
</dbReference>